<protein>
    <submittedName>
        <fullName evidence="2">Uncharacterized protein</fullName>
    </submittedName>
</protein>
<dbReference type="WBParaSite" id="ALUE_0000607901-mRNA-1">
    <property type="protein sequence ID" value="ALUE_0000607901-mRNA-1"/>
    <property type="gene ID" value="ALUE_0000607901"/>
</dbReference>
<proteinExistence type="predicted"/>
<keyword evidence="1" id="KW-1185">Reference proteome</keyword>
<evidence type="ECO:0000313" key="1">
    <source>
        <dbReference type="Proteomes" id="UP000036681"/>
    </source>
</evidence>
<reference evidence="2" key="1">
    <citation type="submission" date="2017-02" db="UniProtKB">
        <authorList>
            <consortium name="WormBaseParasite"/>
        </authorList>
    </citation>
    <scope>IDENTIFICATION</scope>
</reference>
<accession>A0A0M3HTR6</accession>
<dbReference type="AlphaFoldDB" id="A0A0M3HTR6"/>
<organism evidence="1 2">
    <name type="scientific">Ascaris lumbricoides</name>
    <name type="common">Giant roundworm</name>
    <dbReference type="NCBI Taxonomy" id="6252"/>
    <lineage>
        <taxon>Eukaryota</taxon>
        <taxon>Metazoa</taxon>
        <taxon>Ecdysozoa</taxon>
        <taxon>Nematoda</taxon>
        <taxon>Chromadorea</taxon>
        <taxon>Rhabditida</taxon>
        <taxon>Spirurina</taxon>
        <taxon>Ascaridomorpha</taxon>
        <taxon>Ascaridoidea</taxon>
        <taxon>Ascarididae</taxon>
        <taxon>Ascaris</taxon>
    </lineage>
</organism>
<name>A0A0M3HTR6_ASCLU</name>
<sequence length="62" mass="7240">MWRNEAPEGGTHLRGTHCAGRQCDALWQDLLLRPHGEPRERQSPRSCSRFRQFRCAQLSTTF</sequence>
<dbReference type="Proteomes" id="UP000036681">
    <property type="component" value="Unplaced"/>
</dbReference>
<evidence type="ECO:0000313" key="2">
    <source>
        <dbReference type="WBParaSite" id="ALUE_0000607901-mRNA-1"/>
    </source>
</evidence>